<evidence type="ECO:0000256" key="6">
    <source>
        <dbReference type="ARBA" id="ARBA00022786"/>
    </source>
</evidence>
<evidence type="ECO:0000256" key="1">
    <source>
        <dbReference type="ARBA" id="ARBA00004123"/>
    </source>
</evidence>
<dbReference type="InterPro" id="IPR052289">
    <property type="entry name" value="Calcyclin-binding_UBL-bridge"/>
</dbReference>
<dbReference type="PANTHER" id="PTHR13164:SF3">
    <property type="entry name" value="CALCYCLIN-BINDING PROTEIN"/>
    <property type="match status" value="1"/>
</dbReference>
<dbReference type="Pfam" id="PF04969">
    <property type="entry name" value="CS"/>
    <property type="match status" value="1"/>
</dbReference>
<dbReference type="Gene3D" id="4.10.860.10">
    <property type="entry name" value="UVR domain"/>
    <property type="match status" value="1"/>
</dbReference>
<comment type="subcellular location">
    <subcellularLocation>
        <location evidence="2">Cytoplasm</location>
    </subcellularLocation>
    <subcellularLocation>
        <location evidence="1">Nucleus</location>
    </subcellularLocation>
</comment>
<dbReference type="InterPro" id="IPR037893">
    <property type="entry name" value="CS_CacyBP"/>
</dbReference>
<dbReference type="Pfam" id="PF09032">
    <property type="entry name" value="Siah-Interact_N"/>
    <property type="match status" value="1"/>
</dbReference>
<dbReference type="FunFam" id="2.60.40.790:FF:000006">
    <property type="entry name" value="calcyclin-binding protein-like"/>
    <property type="match status" value="1"/>
</dbReference>
<dbReference type="GO" id="GO:0015631">
    <property type="term" value="F:tubulin binding"/>
    <property type="evidence" value="ECO:0007669"/>
    <property type="project" value="InterPro"/>
</dbReference>
<dbReference type="SUPFAM" id="SSF140106">
    <property type="entry name" value="Calcyclin-binding protein-like"/>
    <property type="match status" value="1"/>
</dbReference>
<name>A0A7R9HR28_9NEOP</name>
<evidence type="ECO:0000256" key="4">
    <source>
        <dbReference type="ARBA" id="ARBA00022490"/>
    </source>
</evidence>
<evidence type="ECO:0000256" key="7">
    <source>
        <dbReference type="ARBA" id="ARBA00022990"/>
    </source>
</evidence>
<dbReference type="GO" id="GO:0007507">
    <property type="term" value="P:heart development"/>
    <property type="evidence" value="ECO:0007669"/>
    <property type="project" value="TreeGrafter"/>
</dbReference>
<dbReference type="PROSITE" id="PS51048">
    <property type="entry name" value="SGS"/>
    <property type="match status" value="1"/>
</dbReference>
<keyword evidence="4" id="KW-0963">Cytoplasm</keyword>
<evidence type="ECO:0000256" key="2">
    <source>
        <dbReference type="ARBA" id="ARBA00004496"/>
    </source>
</evidence>
<evidence type="ECO:0000313" key="13">
    <source>
        <dbReference type="EMBL" id="CAD7431814.1"/>
    </source>
</evidence>
<evidence type="ECO:0000259" key="12">
    <source>
        <dbReference type="PROSITE" id="PS51203"/>
    </source>
</evidence>
<evidence type="ECO:0000256" key="8">
    <source>
        <dbReference type="ARBA" id="ARBA00023242"/>
    </source>
</evidence>
<gene>
    <name evidence="13" type="ORF">TMSB3V08_LOCUS8534</name>
</gene>
<keyword evidence="6" id="KW-0833">Ubl conjugation pathway</keyword>
<organism evidence="13">
    <name type="scientific">Timema monikensis</name>
    <dbReference type="NCBI Taxonomy" id="170555"/>
    <lineage>
        <taxon>Eukaryota</taxon>
        <taxon>Metazoa</taxon>
        <taxon>Ecdysozoa</taxon>
        <taxon>Arthropoda</taxon>
        <taxon>Hexapoda</taxon>
        <taxon>Insecta</taxon>
        <taxon>Pterygota</taxon>
        <taxon>Neoptera</taxon>
        <taxon>Polyneoptera</taxon>
        <taxon>Phasmatodea</taxon>
        <taxon>Timematodea</taxon>
        <taxon>Timematoidea</taxon>
        <taxon>Timematidae</taxon>
        <taxon>Timema</taxon>
    </lineage>
</organism>
<feature type="region of interest" description="Disordered" evidence="10">
    <location>
        <begin position="253"/>
        <end position="278"/>
    </location>
</feature>
<keyword evidence="7" id="KW-0007">Acetylation</keyword>
<dbReference type="AlphaFoldDB" id="A0A7R9HR28"/>
<dbReference type="Gene3D" id="2.60.40.790">
    <property type="match status" value="1"/>
</dbReference>
<evidence type="ECO:0000256" key="5">
    <source>
        <dbReference type="ARBA" id="ARBA00022553"/>
    </source>
</evidence>
<dbReference type="PROSITE" id="PS51203">
    <property type="entry name" value="CS"/>
    <property type="match status" value="1"/>
</dbReference>
<feature type="compositionally biased region" description="Polar residues" evidence="10">
    <location>
        <begin position="253"/>
        <end position="271"/>
    </location>
</feature>
<keyword evidence="8" id="KW-0539">Nucleus</keyword>
<dbReference type="GO" id="GO:0005634">
    <property type="term" value="C:nucleus"/>
    <property type="evidence" value="ECO:0007669"/>
    <property type="project" value="UniProtKB-SubCell"/>
</dbReference>
<protein>
    <recommendedName>
        <fullName evidence="3">Calcyclin-binding protein</fullName>
    </recommendedName>
</protein>
<dbReference type="SUPFAM" id="SSF49764">
    <property type="entry name" value="HSP20-like chaperones"/>
    <property type="match status" value="1"/>
</dbReference>
<sequence>MKADRVPVLQLDVEELNKFLVAAQRQRVKEYLISQIKSLQTEIASLKQASQHNAFCNIKLSASNKPSCYEVKLNNYAWDQSDKFVKIYVTLKNVHTLDPGNVLCDYTNRSVVLHVNGLDNKNYTLPITNLLEEINKDQSYWKVKTDNVTVFLAKKNIGSKWTHMTCSEKKALDSKLPKMDGAGEDPSGGLMDMMKHMYETGDDEMKRTIAKAWTEKYIFTLSLQLNELSQSESNLQSRDQHVSRLTSCKTCRQRASSEANPAAQPTQQSVKSSRESNHKSAPCAVDFRICVDLGTSPNYDRGASKVPGLAVGEVEASKTKSGTRKIFRKNNEAEGYEKKTTIQEAWAKVSLKQHKELTTQQLADNYQSLTLKMAAEDFQHVPKVVILTSCLFRLLKGWLDPQQIHRQLCSLGSIEEVYKDVAGRCIPHVLQQGLMQGYEPLVFEVGSWSHEVWSKLEYCGDWTAILKQLLAMN</sequence>
<comment type="function">
    <text evidence="9">May be involved in calcium-dependent ubiquitination and subsequent proteasomal degradation of target proteins. Probably serves as a molecular bridge in ubiquitin E3 complexes. Participates in the ubiquitin-mediated degradation of beta-catenin (CTNNB1).</text>
</comment>
<dbReference type="InterPro" id="IPR007052">
    <property type="entry name" value="CS_dom"/>
</dbReference>
<proteinExistence type="predicted"/>
<keyword evidence="5" id="KW-0597">Phosphoprotein</keyword>
<dbReference type="EMBL" id="OB795178">
    <property type="protein sequence ID" value="CAD7431814.1"/>
    <property type="molecule type" value="Genomic_DNA"/>
</dbReference>
<evidence type="ECO:0000256" key="3">
    <source>
        <dbReference type="ARBA" id="ARBA00015702"/>
    </source>
</evidence>
<dbReference type="InterPro" id="IPR037201">
    <property type="entry name" value="CacyBP_N"/>
</dbReference>
<dbReference type="GO" id="GO:0044548">
    <property type="term" value="F:S100 protein binding"/>
    <property type="evidence" value="ECO:0007669"/>
    <property type="project" value="InterPro"/>
</dbReference>
<dbReference type="InterPro" id="IPR007699">
    <property type="entry name" value="SGS_dom"/>
</dbReference>
<accession>A0A7R9HR28</accession>
<dbReference type="InterPro" id="IPR015120">
    <property type="entry name" value="Siah-Interact_N"/>
</dbReference>
<dbReference type="PANTHER" id="PTHR13164">
    <property type="entry name" value="CALICYLIN BINDING PROTEIN"/>
    <property type="match status" value="1"/>
</dbReference>
<reference evidence="13" key="1">
    <citation type="submission" date="2020-11" db="EMBL/GenBank/DDBJ databases">
        <authorList>
            <person name="Tran Van P."/>
        </authorList>
    </citation>
    <scope>NUCLEOTIDE SEQUENCE</scope>
</reference>
<dbReference type="InterPro" id="IPR008978">
    <property type="entry name" value="HSP20-like_chaperone"/>
</dbReference>
<feature type="domain" description="SGS" evidence="11">
    <location>
        <begin position="149"/>
        <end position="248"/>
    </location>
</feature>
<evidence type="ECO:0000256" key="9">
    <source>
        <dbReference type="ARBA" id="ARBA00025145"/>
    </source>
</evidence>
<dbReference type="GO" id="GO:0031625">
    <property type="term" value="F:ubiquitin protein ligase binding"/>
    <property type="evidence" value="ECO:0007669"/>
    <property type="project" value="InterPro"/>
</dbReference>
<dbReference type="CDD" id="cd06468">
    <property type="entry name" value="p23_CacyBP"/>
    <property type="match status" value="1"/>
</dbReference>
<evidence type="ECO:0000259" key="11">
    <source>
        <dbReference type="PROSITE" id="PS51048"/>
    </source>
</evidence>
<evidence type="ECO:0000256" key="10">
    <source>
        <dbReference type="SAM" id="MobiDB-lite"/>
    </source>
</evidence>
<feature type="domain" description="CS" evidence="12">
    <location>
        <begin position="71"/>
        <end position="165"/>
    </location>
</feature>
<dbReference type="GO" id="GO:0005737">
    <property type="term" value="C:cytoplasm"/>
    <property type="evidence" value="ECO:0007669"/>
    <property type="project" value="UniProtKB-SubCell"/>
</dbReference>